<evidence type="ECO:0000313" key="1">
    <source>
        <dbReference type="EMBL" id="MBB6132736.1"/>
    </source>
</evidence>
<dbReference type="RefSeq" id="WP_183551363.1">
    <property type="nucleotide sequence ID" value="NZ_JACHBX010000001.1"/>
</dbReference>
<dbReference type="Proteomes" id="UP000540787">
    <property type="component" value="Unassembled WGS sequence"/>
</dbReference>
<name>A0A7W9WXM4_9BURK</name>
<dbReference type="EMBL" id="JACHBX010000001">
    <property type="protein sequence ID" value="MBB6132736.1"/>
    <property type="molecule type" value="Genomic_DNA"/>
</dbReference>
<comment type="caution">
    <text evidence="1">The sequence shown here is derived from an EMBL/GenBank/DDBJ whole genome shotgun (WGS) entry which is preliminary data.</text>
</comment>
<protein>
    <submittedName>
        <fullName evidence="1">Uncharacterized protein</fullName>
    </submittedName>
</protein>
<accession>A0A7W9WXM4</accession>
<reference evidence="1 2" key="1">
    <citation type="submission" date="2020-08" db="EMBL/GenBank/DDBJ databases">
        <title>The Agave Microbiome: Exploring the role of microbial communities in plant adaptations to desert environments.</title>
        <authorList>
            <person name="Partida-Martinez L.P."/>
        </authorList>
    </citation>
    <scope>NUCLEOTIDE SEQUENCE [LARGE SCALE GENOMIC DNA]</scope>
    <source>
        <strain evidence="1 2">AT3.2</strain>
    </source>
</reference>
<sequence length="58" mass="6266">MSVANVNLTEQRQNLLIFSGVLAVVGAILTDLPGTDVLASPDLAWRDLKLLEETALLF</sequence>
<proteinExistence type="predicted"/>
<gene>
    <name evidence="1" type="ORF">HD842_000847</name>
</gene>
<dbReference type="AlphaFoldDB" id="A0A7W9WXM4"/>
<keyword evidence="2" id="KW-1185">Reference proteome</keyword>
<evidence type="ECO:0000313" key="2">
    <source>
        <dbReference type="Proteomes" id="UP000540787"/>
    </source>
</evidence>
<organism evidence="1 2">
    <name type="scientific">Massilia aurea</name>
    <dbReference type="NCBI Taxonomy" id="373040"/>
    <lineage>
        <taxon>Bacteria</taxon>
        <taxon>Pseudomonadati</taxon>
        <taxon>Pseudomonadota</taxon>
        <taxon>Betaproteobacteria</taxon>
        <taxon>Burkholderiales</taxon>
        <taxon>Oxalobacteraceae</taxon>
        <taxon>Telluria group</taxon>
        <taxon>Massilia</taxon>
    </lineage>
</organism>